<dbReference type="InterPro" id="IPR016443">
    <property type="entry name" value="RNA3'_term_phos_cyc_type_2"/>
</dbReference>
<evidence type="ECO:0000256" key="9">
    <source>
        <dbReference type="ARBA" id="ARBA00023242"/>
    </source>
</evidence>
<dbReference type="OrthoDB" id="1911237at2759"/>
<feature type="domain" description="CAP-Gly" evidence="12">
    <location>
        <begin position="27"/>
        <end position="73"/>
    </location>
</feature>
<name>A0A5N5XJV5_9EURO</name>
<dbReference type="Gene3D" id="2.30.30.190">
    <property type="entry name" value="CAP Gly-rich-like domain"/>
    <property type="match status" value="1"/>
</dbReference>
<feature type="coiled-coil region" evidence="10">
    <location>
        <begin position="196"/>
        <end position="244"/>
    </location>
</feature>
<feature type="region of interest" description="Disordered" evidence="11">
    <location>
        <begin position="403"/>
        <end position="426"/>
    </location>
</feature>
<dbReference type="Proteomes" id="UP000326565">
    <property type="component" value="Unassembled WGS sequence"/>
</dbReference>
<evidence type="ECO:0000256" key="7">
    <source>
        <dbReference type="ARBA" id="ARBA00023054"/>
    </source>
</evidence>
<organism evidence="13 14">
    <name type="scientific">Aspergillus leporis</name>
    <dbReference type="NCBI Taxonomy" id="41062"/>
    <lineage>
        <taxon>Eukaryota</taxon>
        <taxon>Fungi</taxon>
        <taxon>Dikarya</taxon>
        <taxon>Ascomycota</taxon>
        <taxon>Pezizomycotina</taxon>
        <taxon>Eurotiomycetes</taxon>
        <taxon>Eurotiomycetidae</taxon>
        <taxon>Eurotiales</taxon>
        <taxon>Aspergillaceae</taxon>
        <taxon>Aspergillus</taxon>
        <taxon>Aspergillus subgen. Circumdati</taxon>
    </lineage>
</organism>
<evidence type="ECO:0000256" key="5">
    <source>
        <dbReference type="ARBA" id="ARBA00022517"/>
    </source>
</evidence>
<dbReference type="FunFam" id="3.30.360.20:FF:000004">
    <property type="entry name" value="18S rRNA biogenesis protein"/>
    <property type="match status" value="1"/>
</dbReference>
<evidence type="ECO:0000256" key="3">
    <source>
        <dbReference type="ARBA" id="ARBA00007089"/>
    </source>
</evidence>
<dbReference type="SUPFAM" id="SSF74924">
    <property type="entry name" value="Cap-Gly domain"/>
    <property type="match status" value="1"/>
</dbReference>
<feature type="region of interest" description="Disordered" evidence="11">
    <location>
        <begin position="526"/>
        <end position="549"/>
    </location>
</feature>
<evidence type="ECO:0000256" key="2">
    <source>
        <dbReference type="ARBA" id="ARBA00004604"/>
    </source>
</evidence>
<dbReference type="InterPro" id="IPR036553">
    <property type="entry name" value="RPTC_insert"/>
</dbReference>
<dbReference type="InterPro" id="IPR036859">
    <property type="entry name" value="CAP-Gly_dom_sf"/>
</dbReference>
<comment type="subcellular location">
    <subcellularLocation>
        <location evidence="1">Cytoplasm</location>
        <location evidence="1">Cytoskeleton</location>
    </subcellularLocation>
    <subcellularLocation>
        <location evidence="2">Nucleus</location>
        <location evidence="2">Nucleolus</location>
    </subcellularLocation>
</comment>
<protein>
    <submittedName>
        <fullName evidence="13">18S rRNA biogenesis protein</fullName>
    </submittedName>
</protein>
<keyword evidence="8" id="KW-0206">Cytoskeleton</keyword>
<feature type="compositionally biased region" description="Low complexity" evidence="11">
    <location>
        <begin position="461"/>
        <end position="483"/>
    </location>
</feature>
<keyword evidence="5" id="KW-0690">Ribosome biogenesis</keyword>
<dbReference type="PANTHER" id="PTHR11096:SF1">
    <property type="entry name" value="RNA 3'-TERMINAL PHOSPHATE CYCLASE-LIKE PROTEIN"/>
    <property type="match status" value="1"/>
</dbReference>
<keyword evidence="4" id="KW-0963">Cytoplasm</keyword>
<dbReference type="SMART" id="SM01052">
    <property type="entry name" value="CAP_GLY"/>
    <property type="match status" value="1"/>
</dbReference>
<feature type="compositionally biased region" description="Basic and acidic residues" evidence="11">
    <location>
        <begin position="376"/>
        <end position="387"/>
    </location>
</feature>
<evidence type="ECO:0000256" key="1">
    <source>
        <dbReference type="ARBA" id="ARBA00004245"/>
    </source>
</evidence>
<dbReference type="GO" id="GO:0005874">
    <property type="term" value="C:microtubule"/>
    <property type="evidence" value="ECO:0007669"/>
    <property type="project" value="UniProtKB-KW"/>
</dbReference>
<feature type="region of interest" description="Disordered" evidence="11">
    <location>
        <begin position="363"/>
        <end position="387"/>
    </location>
</feature>
<evidence type="ECO:0000256" key="6">
    <source>
        <dbReference type="ARBA" id="ARBA00022701"/>
    </source>
</evidence>
<dbReference type="GO" id="GO:0004521">
    <property type="term" value="F:RNA endonuclease activity"/>
    <property type="evidence" value="ECO:0007669"/>
    <property type="project" value="TreeGrafter"/>
</dbReference>
<evidence type="ECO:0000256" key="4">
    <source>
        <dbReference type="ARBA" id="ARBA00022490"/>
    </source>
</evidence>
<dbReference type="InterPro" id="IPR000938">
    <property type="entry name" value="CAP-Gly_domain"/>
</dbReference>
<reference evidence="13 14" key="1">
    <citation type="submission" date="2019-04" db="EMBL/GenBank/DDBJ databases">
        <title>Friends and foes A comparative genomics study of 23 Aspergillus species from section Flavi.</title>
        <authorList>
            <consortium name="DOE Joint Genome Institute"/>
            <person name="Kjaerbolling I."/>
            <person name="Vesth T."/>
            <person name="Frisvad J.C."/>
            <person name="Nybo J.L."/>
            <person name="Theobald S."/>
            <person name="Kildgaard S."/>
            <person name="Isbrandt T."/>
            <person name="Kuo A."/>
            <person name="Sato A."/>
            <person name="Lyhne E.K."/>
            <person name="Kogle M.E."/>
            <person name="Wiebenga A."/>
            <person name="Kun R.S."/>
            <person name="Lubbers R.J."/>
            <person name="Makela M.R."/>
            <person name="Barry K."/>
            <person name="Chovatia M."/>
            <person name="Clum A."/>
            <person name="Daum C."/>
            <person name="Haridas S."/>
            <person name="He G."/>
            <person name="LaButti K."/>
            <person name="Lipzen A."/>
            <person name="Mondo S."/>
            <person name="Riley R."/>
            <person name="Salamov A."/>
            <person name="Simmons B.A."/>
            <person name="Magnuson J.K."/>
            <person name="Henrissat B."/>
            <person name="Mortensen U.H."/>
            <person name="Larsen T.O."/>
            <person name="Devries R.P."/>
            <person name="Grigoriev I.V."/>
            <person name="Machida M."/>
            <person name="Baker S.E."/>
            <person name="Andersen M.R."/>
        </authorList>
    </citation>
    <scope>NUCLEOTIDE SEQUENCE [LARGE SCALE GENOMIC DNA]</scope>
    <source>
        <strain evidence="13 14">CBS 151.66</strain>
    </source>
</reference>
<keyword evidence="14" id="KW-1185">Reference proteome</keyword>
<feature type="region of interest" description="Disordered" evidence="11">
    <location>
        <begin position="579"/>
        <end position="624"/>
    </location>
</feature>
<feature type="compositionally biased region" description="Basic and acidic residues" evidence="11">
    <location>
        <begin position="586"/>
        <end position="598"/>
    </location>
</feature>
<dbReference type="PROSITE" id="PS50245">
    <property type="entry name" value="CAP_GLY_2"/>
    <property type="match status" value="1"/>
</dbReference>
<dbReference type="SUPFAM" id="SSF55205">
    <property type="entry name" value="EPT/RTPC-like"/>
    <property type="match status" value="1"/>
</dbReference>
<dbReference type="GO" id="GO:0000479">
    <property type="term" value="P:endonucleolytic cleavage of tricistronic rRNA transcript (SSU-rRNA, 5.8S rRNA, LSU-rRNA)"/>
    <property type="evidence" value="ECO:0007669"/>
    <property type="project" value="TreeGrafter"/>
</dbReference>
<evidence type="ECO:0000256" key="11">
    <source>
        <dbReference type="SAM" id="MobiDB-lite"/>
    </source>
</evidence>
<feature type="region of interest" description="Disordered" evidence="11">
    <location>
        <begin position="82"/>
        <end position="193"/>
    </location>
</feature>
<feature type="compositionally biased region" description="Basic and acidic residues" evidence="11">
    <location>
        <begin position="611"/>
        <end position="624"/>
    </location>
</feature>
<gene>
    <name evidence="13" type="ORF">BDV29DRAFT_187321</name>
</gene>
<dbReference type="Pfam" id="PF16641">
    <property type="entry name" value="CLIP1_ZNF"/>
    <property type="match status" value="2"/>
</dbReference>
<dbReference type="InterPro" id="IPR013791">
    <property type="entry name" value="RNA3'-term_phos_cycl_insert"/>
</dbReference>
<comment type="similarity">
    <text evidence="3">Belongs to the RNA 3'-terminal cyclase family. Type 2 subfamily.</text>
</comment>
<dbReference type="Gene3D" id="3.65.10.20">
    <property type="entry name" value="RNA 3'-terminal phosphate cyclase domain"/>
    <property type="match status" value="2"/>
</dbReference>
<evidence type="ECO:0000256" key="8">
    <source>
        <dbReference type="ARBA" id="ARBA00023212"/>
    </source>
</evidence>
<dbReference type="NCBIfam" id="TIGR03400">
    <property type="entry name" value="18S_RNA_Rcl1p"/>
    <property type="match status" value="1"/>
</dbReference>
<dbReference type="Pfam" id="PF05189">
    <property type="entry name" value="RTC_insert"/>
    <property type="match status" value="1"/>
</dbReference>
<feature type="compositionally biased region" description="Low complexity" evidence="11">
    <location>
        <begin position="599"/>
        <end position="610"/>
    </location>
</feature>
<evidence type="ECO:0000313" key="13">
    <source>
        <dbReference type="EMBL" id="KAB8079360.1"/>
    </source>
</evidence>
<evidence type="ECO:0000259" key="12">
    <source>
        <dbReference type="PROSITE" id="PS50245"/>
    </source>
</evidence>
<feature type="compositionally biased region" description="Low complexity" evidence="11">
    <location>
        <begin position="150"/>
        <end position="179"/>
    </location>
</feature>
<accession>A0A5N5XJV5</accession>
<evidence type="ECO:0000256" key="10">
    <source>
        <dbReference type="SAM" id="Coils"/>
    </source>
</evidence>
<feature type="compositionally biased region" description="Basic and acidic residues" evidence="11">
    <location>
        <begin position="533"/>
        <end position="549"/>
    </location>
</feature>
<dbReference type="InterPro" id="IPR013792">
    <property type="entry name" value="RNA3'P_cycl/enolpyr_Trfase_a/b"/>
</dbReference>
<proteinExistence type="inferred from homology"/>
<dbReference type="EMBL" id="ML732151">
    <property type="protein sequence ID" value="KAB8079360.1"/>
    <property type="molecule type" value="Genomic_DNA"/>
</dbReference>
<dbReference type="Gene3D" id="3.30.360.20">
    <property type="entry name" value="RNA 3'-terminal phosphate cyclase, insert domain"/>
    <property type="match status" value="1"/>
</dbReference>
<feature type="region of interest" description="Disordered" evidence="11">
    <location>
        <begin position="461"/>
        <end position="485"/>
    </location>
</feature>
<keyword evidence="7 10" id="KW-0175">Coiled coil</keyword>
<dbReference type="InterPro" id="IPR032108">
    <property type="entry name" value="CLIP1_ZNF"/>
</dbReference>
<dbReference type="PANTHER" id="PTHR11096">
    <property type="entry name" value="RNA 3' TERMINAL PHOSPHATE CYCLASE"/>
    <property type="match status" value="1"/>
</dbReference>
<dbReference type="InterPro" id="IPR037136">
    <property type="entry name" value="RNA3'_phos_cyclase_dom_sf"/>
</dbReference>
<dbReference type="AlphaFoldDB" id="A0A5N5XJV5"/>
<keyword evidence="6" id="KW-0493">Microtubule</keyword>
<sequence>MAPLDDIQVGDLVSVPGGMLGTVKYLGGVAGKPGKFAGIELAAEFARRGKNNGDVEGKKYFSTSIPGSGIFVPMNNNKYVMKRSSGPSVPSVTPPTPSRPVNFSKSVGPGLSPAVRTPRPGVRRPSLPRAESPRGPPPSKLSLSGLRTPSTASRAASSNSHPRSPVKAPSRASSRPPSRLSVDDDFQSTRTSDFQRNAMAAEVQELKDQVRSLEKQLLDRDKQLDEQANTLSEFQRTLEELEGSDALSIRAQLRDRNERIAQLTAEFDLHRADFRITLDALEVAAAETERVYEQRLDELMQQNKELQDRGEDVEAVARQLKQLEELVSELEEGLEDARRGEAEARAEVEFLRGEVERTKLELKKERESSSYVAGDGQHHSRELDQKDDEIRGLKAIIHSLSRGDPNLHALQQNEPAGNQPEHDTEQVAHLERRVEEYERMTERKTYRIEELEHELQRLQLNGDSSSHNSTSNVSHSYHKSSSSIGKIGPEHTVIHTHRLSDRTVVPGDWHDLPQHDDQYQAYPGRLRSTSESSHQRLETMHESDGRSDDDAASLWCEICETGGHDILSCTNMFGADQKNKGANTKEPSHEDSTDERFTPETSPAPESAPSSHEDSTTPQKTGRDVVLEGLKGVVATSSMAPVAGKASGVIDESKWCALCERDGHESIDSPNSSTTSFTCVPKSVHTNFFSHTTCPQFLQYHRIVSTAPSALGTSSTTPTVSLNRTGQWGVLAGRRYNEPSWIGISWKTGPPLRFTGHKNFVYRLVFATLTGRTVHISQIRPSSPTNPGLAPHELPAGCTRGVSYYLLPLCLLAPFSKAPMKVFFTGPGVITSSTPTGDMSVDSVRTAILPLYNQFGIFNNIELRILRRSNPGPNGKGGGGEVQLVFGHQVRLPKTLHLMNPGKIKKIRGVAYSVGVSGSNNARMIDVARGILNPLVPDTYVFADVSSAPLVPAPDKSNPSAKKKIGLGFGLSLVAESSTGCLFSADVASPPSGGQPPEDIGRQCAYQLLETISKGGCVSRAAAATMLGLMTMGTEDVGRLQVGRDVIADEGIIQLARDLTKFGAPGWGLREAAGENERGDIIVSVVGRGIGNVGRKVA</sequence>
<evidence type="ECO:0000313" key="14">
    <source>
        <dbReference type="Proteomes" id="UP000326565"/>
    </source>
</evidence>
<dbReference type="Pfam" id="PF01302">
    <property type="entry name" value="CAP_GLY"/>
    <property type="match status" value="1"/>
</dbReference>
<dbReference type="InterPro" id="IPR023797">
    <property type="entry name" value="RNA3'_phos_cyclase_dom"/>
</dbReference>
<dbReference type="GO" id="GO:0005730">
    <property type="term" value="C:nucleolus"/>
    <property type="evidence" value="ECO:0007669"/>
    <property type="project" value="UniProtKB-SubCell"/>
</dbReference>
<dbReference type="Pfam" id="PF01137">
    <property type="entry name" value="RTC"/>
    <property type="match status" value="1"/>
</dbReference>
<dbReference type="InterPro" id="IPR000228">
    <property type="entry name" value="RNA3'_term_phos_cyc"/>
</dbReference>
<keyword evidence="9" id="KW-0539">Nucleus</keyword>